<sequence length="304" mass="33406">MNPKKAIIYQQLENCLDVYISSDTKEFDAIPIADNNKWIEVFHHFPRRLKNDFICTPLLVTSKEENGEGNGEEGISEKGNSKKGNSEKGNSEKGKSEKGNSEKGNSRKGNGKKGNGSDEENGSRKEASDARGNKNETDGKGNEEMPNNRGSNTKHGGNHPENIIVNHTHHWGGAVHLMLALSDQDHQKDALVGICISCQCQTQAFSIWATIGSPQLHNCSLEVSLGRLPVVHFPLLLPLGTLKNFSNLRLCSTISTFARGLLTWGPIGPNTPYQPDQVGPQWGPQSLNFMPATCTNLYIYLWQG</sequence>
<feature type="region of interest" description="Disordered" evidence="1">
    <location>
        <begin position="63"/>
        <end position="164"/>
    </location>
</feature>
<dbReference type="AlphaFoldDB" id="A0A9P6ATB6"/>
<name>A0A9P6ATB6_9AGAM</name>
<evidence type="ECO:0000256" key="1">
    <source>
        <dbReference type="SAM" id="MobiDB-lite"/>
    </source>
</evidence>
<feature type="compositionally biased region" description="Basic and acidic residues" evidence="1">
    <location>
        <begin position="75"/>
        <end position="105"/>
    </location>
</feature>
<comment type="caution">
    <text evidence="2">The sequence shown here is derived from an EMBL/GenBank/DDBJ whole genome shotgun (WGS) entry which is preliminary data.</text>
</comment>
<organism evidence="2 3">
    <name type="scientific">Hydnum rufescens UP504</name>
    <dbReference type="NCBI Taxonomy" id="1448309"/>
    <lineage>
        <taxon>Eukaryota</taxon>
        <taxon>Fungi</taxon>
        <taxon>Dikarya</taxon>
        <taxon>Basidiomycota</taxon>
        <taxon>Agaricomycotina</taxon>
        <taxon>Agaricomycetes</taxon>
        <taxon>Cantharellales</taxon>
        <taxon>Hydnaceae</taxon>
        <taxon>Hydnum</taxon>
    </lineage>
</organism>
<dbReference type="EMBL" id="MU129002">
    <property type="protein sequence ID" value="KAF9511322.1"/>
    <property type="molecule type" value="Genomic_DNA"/>
</dbReference>
<protein>
    <submittedName>
        <fullName evidence="2">Uncharacterized protein</fullName>
    </submittedName>
</protein>
<accession>A0A9P6ATB6</accession>
<proteinExistence type="predicted"/>
<reference evidence="2" key="1">
    <citation type="journal article" date="2020" name="Nat. Commun.">
        <title>Large-scale genome sequencing of mycorrhizal fungi provides insights into the early evolution of symbiotic traits.</title>
        <authorList>
            <person name="Miyauchi S."/>
            <person name="Kiss E."/>
            <person name="Kuo A."/>
            <person name="Drula E."/>
            <person name="Kohler A."/>
            <person name="Sanchez-Garcia M."/>
            <person name="Morin E."/>
            <person name="Andreopoulos B."/>
            <person name="Barry K.W."/>
            <person name="Bonito G."/>
            <person name="Buee M."/>
            <person name="Carver A."/>
            <person name="Chen C."/>
            <person name="Cichocki N."/>
            <person name="Clum A."/>
            <person name="Culley D."/>
            <person name="Crous P.W."/>
            <person name="Fauchery L."/>
            <person name="Girlanda M."/>
            <person name="Hayes R.D."/>
            <person name="Keri Z."/>
            <person name="LaButti K."/>
            <person name="Lipzen A."/>
            <person name="Lombard V."/>
            <person name="Magnuson J."/>
            <person name="Maillard F."/>
            <person name="Murat C."/>
            <person name="Nolan M."/>
            <person name="Ohm R.A."/>
            <person name="Pangilinan J."/>
            <person name="Pereira M.F."/>
            <person name="Perotto S."/>
            <person name="Peter M."/>
            <person name="Pfister S."/>
            <person name="Riley R."/>
            <person name="Sitrit Y."/>
            <person name="Stielow J.B."/>
            <person name="Szollosi G."/>
            <person name="Zifcakova L."/>
            <person name="Stursova M."/>
            <person name="Spatafora J.W."/>
            <person name="Tedersoo L."/>
            <person name="Vaario L.M."/>
            <person name="Yamada A."/>
            <person name="Yan M."/>
            <person name="Wang P."/>
            <person name="Xu J."/>
            <person name="Bruns T."/>
            <person name="Baldrian P."/>
            <person name="Vilgalys R."/>
            <person name="Dunand C."/>
            <person name="Henrissat B."/>
            <person name="Grigoriev I.V."/>
            <person name="Hibbett D."/>
            <person name="Nagy L.G."/>
            <person name="Martin F.M."/>
        </authorList>
    </citation>
    <scope>NUCLEOTIDE SEQUENCE</scope>
    <source>
        <strain evidence="2">UP504</strain>
    </source>
</reference>
<dbReference type="Proteomes" id="UP000886523">
    <property type="component" value="Unassembled WGS sequence"/>
</dbReference>
<keyword evidence="3" id="KW-1185">Reference proteome</keyword>
<evidence type="ECO:0000313" key="2">
    <source>
        <dbReference type="EMBL" id="KAF9511322.1"/>
    </source>
</evidence>
<feature type="compositionally biased region" description="Basic and acidic residues" evidence="1">
    <location>
        <begin position="121"/>
        <end position="143"/>
    </location>
</feature>
<gene>
    <name evidence="2" type="ORF">BS47DRAFT_1363935</name>
</gene>
<evidence type="ECO:0000313" key="3">
    <source>
        <dbReference type="Proteomes" id="UP000886523"/>
    </source>
</evidence>